<proteinExistence type="predicted"/>
<comment type="caution">
    <text evidence="2">The sequence shown here is derived from an EMBL/GenBank/DDBJ whole genome shotgun (WGS) entry which is preliminary data.</text>
</comment>
<keyword evidence="1" id="KW-0472">Membrane</keyword>
<feature type="transmembrane region" description="Helical" evidence="1">
    <location>
        <begin position="6"/>
        <end position="26"/>
    </location>
</feature>
<dbReference type="Proteomes" id="UP000652219">
    <property type="component" value="Unassembled WGS sequence"/>
</dbReference>
<gene>
    <name evidence="2" type="ORF">CSOJ01_07350</name>
</gene>
<name>A0A8H6J908_9PEZI</name>
<keyword evidence="1" id="KW-1133">Transmembrane helix</keyword>
<reference evidence="2 3" key="1">
    <citation type="journal article" date="2020" name="Phytopathology">
        <title>Genome Sequence Resources of Colletotrichum truncatum, C. plurivorum, C. musicola, and C. sojae: Four Species Pathogenic to Soybean (Glycine max).</title>
        <authorList>
            <person name="Rogerio F."/>
            <person name="Boufleur T.R."/>
            <person name="Ciampi-Guillardi M."/>
            <person name="Sukno S.A."/>
            <person name="Thon M.R."/>
            <person name="Massola Junior N.S."/>
            <person name="Baroncelli R."/>
        </authorList>
    </citation>
    <scope>NUCLEOTIDE SEQUENCE [LARGE SCALE GENOMIC DNA]</scope>
    <source>
        <strain evidence="2 3">LFN0009</strain>
    </source>
</reference>
<evidence type="ECO:0000313" key="3">
    <source>
        <dbReference type="Proteomes" id="UP000652219"/>
    </source>
</evidence>
<dbReference type="AlphaFoldDB" id="A0A8H6J908"/>
<accession>A0A8H6J908</accession>
<protein>
    <submittedName>
        <fullName evidence="2">Ubiquitin-like protein</fullName>
    </submittedName>
</protein>
<evidence type="ECO:0000256" key="1">
    <source>
        <dbReference type="SAM" id="Phobius"/>
    </source>
</evidence>
<dbReference type="EMBL" id="WIGN01000112">
    <property type="protein sequence ID" value="KAF6808779.1"/>
    <property type="molecule type" value="Genomic_DNA"/>
</dbReference>
<keyword evidence="3" id="KW-1185">Reference proteome</keyword>
<keyword evidence="1" id="KW-0812">Transmembrane</keyword>
<organism evidence="2 3">
    <name type="scientific">Colletotrichum sojae</name>
    <dbReference type="NCBI Taxonomy" id="2175907"/>
    <lineage>
        <taxon>Eukaryota</taxon>
        <taxon>Fungi</taxon>
        <taxon>Dikarya</taxon>
        <taxon>Ascomycota</taxon>
        <taxon>Pezizomycotina</taxon>
        <taxon>Sordariomycetes</taxon>
        <taxon>Hypocreomycetidae</taxon>
        <taxon>Glomerellales</taxon>
        <taxon>Glomerellaceae</taxon>
        <taxon>Colletotrichum</taxon>
        <taxon>Colletotrichum orchidearum species complex</taxon>
    </lineage>
</organism>
<sequence>MEVTLEAIIAIVALIVGLPPTIFILWKCWHRTRTERNRDARSSSPAIPFEMLPREERMVWPEPTSIPPSRTWTLVGFQVHMLQEQMVGNTTRWNQNVGPETYHLGARWA</sequence>
<evidence type="ECO:0000313" key="2">
    <source>
        <dbReference type="EMBL" id="KAF6808779.1"/>
    </source>
</evidence>